<comment type="caution">
    <text evidence="2">The sequence shown here is derived from an EMBL/GenBank/DDBJ whole genome shotgun (WGS) entry which is preliminary data.</text>
</comment>
<reference evidence="2 3" key="1">
    <citation type="submission" date="2024-02" db="EMBL/GenBank/DDBJ databases">
        <authorList>
            <person name="Daric V."/>
            <person name="Darras S."/>
        </authorList>
    </citation>
    <scope>NUCLEOTIDE SEQUENCE [LARGE SCALE GENOMIC DNA]</scope>
</reference>
<keyword evidence="1" id="KW-1133">Transmembrane helix</keyword>
<keyword evidence="3" id="KW-1185">Reference proteome</keyword>
<protein>
    <submittedName>
        <fullName evidence="2">Uncharacterized protein</fullName>
    </submittedName>
</protein>
<gene>
    <name evidence="2" type="ORF">CVLEPA_LOCUS731</name>
</gene>
<sequence length="112" mass="12940">MDEKTALISSKSYESQPSLNNVPISATNFKTQDDGVTSFPKYSDDESEEIAPSTVYVRCQTYWYRWYICLIFSFMGWLQGCIWNTWSPIADSAKVAYGFTSCKIFFTIRNYS</sequence>
<keyword evidence="1" id="KW-0812">Transmembrane</keyword>
<evidence type="ECO:0000313" key="2">
    <source>
        <dbReference type="EMBL" id="CAK8671685.1"/>
    </source>
</evidence>
<proteinExistence type="predicted"/>
<name>A0ABP0EZU1_CLALP</name>
<evidence type="ECO:0000256" key="1">
    <source>
        <dbReference type="SAM" id="Phobius"/>
    </source>
</evidence>
<evidence type="ECO:0000313" key="3">
    <source>
        <dbReference type="Proteomes" id="UP001642483"/>
    </source>
</evidence>
<keyword evidence="1" id="KW-0472">Membrane</keyword>
<accession>A0ABP0EZU1</accession>
<feature type="transmembrane region" description="Helical" evidence="1">
    <location>
        <begin position="66"/>
        <end position="86"/>
    </location>
</feature>
<organism evidence="2 3">
    <name type="scientific">Clavelina lepadiformis</name>
    <name type="common">Light-bulb sea squirt</name>
    <name type="synonym">Ascidia lepadiformis</name>
    <dbReference type="NCBI Taxonomy" id="159417"/>
    <lineage>
        <taxon>Eukaryota</taxon>
        <taxon>Metazoa</taxon>
        <taxon>Chordata</taxon>
        <taxon>Tunicata</taxon>
        <taxon>Ascidiacea</taxon>
        <taxon>Aplousobranchia</taxon>
        <taxon>Clavelinidae</taxon>
        <taxon>Clavelina</taxon>
    </lineage>
</organism>
<dbReference type="EMBL" id="CAWYQH010000001">
    <property type="protein sequence ID" value="CAK8671685.1"/>
    <property type="molecule type" value="Genomic_DNA"/>
</dbReference>
<dbReference type="Proteomes" id="UP001642483">
    <property type="component" value="Unassembled WGS sequence"/>
</dbReference>